<reference evidence="1" key="1">
    <citation type="submission" date="2021-11" db="EMBL/GenBank/DDBJ databases">
        <title>BS-T2-15 a new species belonging to the Comamonadaceae family isolated from the soil of a French oak forest.</title>
        <authorList>
            <person name="Mieszkin S."/>
            <person name="Alain K."/>
        </authorList>
    </citation>
    <scope>NUCLEOTIDE SEQUENCE</scope>
    <source>
        <strain evidence="1">BS-T2-15</strain>
    </source>
</reference>
<evidence type="ECO:0000313" key="2">
    <source>
        <dbReference type="Proteomes" id="UP001139353"/>
    </source>
</evidence>
<sequence>MTPVPQINDLQQTPNDFLPFDAALAARPPRASRSQVAGFSTTHMGADELGVGALLRFKSMMAHEGQTVHLARLCYDKLYAYERIAAAHTSGDENLRRLALELFQIYHRRQSAGRPAQ</sequence>
<accession>A0A9X1YER8</accession>
<comment type="caution">
    <text evidence="1">The sequence shown here is derived from an EMBL/GenBank/DDBJ whole genome shotgun (WGS) entry which is preliminary data.</text>
</comment>
<gene>
    <name evidence="1" type="ORF">LPC04_00180</name>
</gene>
<protein>
    <submittedName>
        <fullName evidence="1">Uncharacterized protein</fullName>
    </submittedName>
</protein>
<dbReference type="EMBL" id="JAJLJH010000001">
    <property type="protein sequence ID" value="MCK9684120.1"/>
    <property type="molecule type" value="Genomic_DNA"/>
</dbReference>
<name>A0A9X1YER8_9BURK</name>
<dbReference type="RefSeq" id="WP_275680153.1">
    <property type="nucleotide sequence ID" value="NZ_JAJLJH010000001.1"/>
</dbReference>
<dbReference type="AlphaFoldDB" id="A0A9X1YER8"/>
<evidence type="ECO:0000313" key="1">
    <source>
        <dbReference type="EMBL" id="MCK9684120.1"/>
    </source>
</evidence>
<organism evidence="1 2">
    <name type="scientific">Scleromatobacter humisilvae</name>
    <dbReference type="NCBI Taxonomy" id="2897159"/>
    <lineage>
        <taxon>Bacteria</taxon>
        <taxon>Pseudomonadati</taxon>
        <taxon>Pseudomonadota</taxon>
        <taxon>Betaproteobacteria</taxon>
        <taxon>Burkholderiales</taxon>
        <taxon>Sphaerotilaceae</taxon>
        <taxon>Scleromatobacter</taxon>
    </lineage>
</organism>
<proteinExistence type="predicted"/>
<dbReference type="Proteomes" id="UP001139353">
    <property type="component" value="Unassembled WGS sequence"/>
</dbReference>
<keyword evidence="2" id="KW-1185">Reference proteome</keyword>